<dbReference type="SUPFAM" id="SSF117916">
    <property type="entry name" value="Fe-S cluster assembly (FSCA) domain-like"/>
    <property type="match status" value="1"/>
</dbReference>
<dbReference type="Gene3D" id="3.30.300.130">
    <property type="entry name" value="Fe-S cluster assembly (FSCA)"/>
    <property type="match status" value="1"/>
</dbReference>
<accession>A0A6N9T8V7</accession>
<organism evidence="2 3">
    <name type="scientific">Jiella pacifica</name>
    <dbReference type="NCBI Taxonomy" id="2696469"/>
    <lineage>
        <taxon>Bacteria</taxon>
        <taxon>Pseudomonadati</taxon>
        <taxon>Pseudomonadota</taxon>
        <taxon>Alphaproteobacteria</taxon>
        <taxon>Hyphomicrobiales</taxon>
        <taxon>Aurantimonadaceae</taxon>
        <taxon>Jiella</taxon>
    </lineage>
</organism>
<protein>
    <submittedName>
        <fullName evidence="2">DUF59 domain-containing protein</fullName>
    </submittedName>
</protein>
<evidence type="ECO:0000259" key="1">
    <source>
        <dbReference type="Pfam" id="PF01883"/>
    </source>
</evidence>
<dbReference type="PANTHER" id="PTHR42831">
    <property type="entry name" value="FE-S PROTEIN MATURATION AUXILIARY FACTOR YITW"/>
    <property type="match status" value="1"/>
</dbReference>
<dbReference type="PANTHER" id="PTHR42831:SF1">
    <property type="entry name" value="FE-S PROTEIN MATURATION AUXILIARY FACTOR YITW"/>
    <property type="match status" value="1"/>
</dbReference>
<dbReference type="EMBL" id="JAAAMG010000035">
    <property type="protein sequence ID" value="NDW07681.1"/>
    <property type="molecule type" value="Genomic_DNA"/>
</dbReference>
<keyword evidence="3" id="KW-1185">Reference proteome</keyword>
<dbReference type="Pfam" id="PF01883">
    <property type="entry name" value="FeS_assembly_P"/>
    <property type="match status" value="1"/>
</dbReference>
<dbReference type="InterPro" id="IPR034904">
    <property type="entry name" value="FSCA_dom_sf"/>
</dbReference>
<sequence>MDDVENAVRLALRSVHDPELGVDVVDLGLVRSVAIDEDRVDIVMMMTTPTCPIGSLIAETAKVAVASRIGGDRQVSVTLDRSAEWSPALASPEVRARFEPHPSAVASAVKAAFSRLFKLA</sequence>
<gene>
    <name evidence="2" type="ORF">GTK09_25035</name>
</gene>
<name>A0A6N9T8V7_9HYPH</name>
<evidence type="ECO:0000313" key="3">
    <source>
        <dbReference type="Proteomes" id="UP000469011"/>
    </source>
</evidence>
<dbReference type="AlphaFoldDB" id="A0A6N9T8V7"/>
<dbReference type="InterPro" id="IPR052339">
    <property type="entry name" value="Fe-S_Maturation_MIP18"/>
</dbReference>
<dbReference type="RefSeq" id="WP_163466135.1">
    <property type="nucleotide sequence ID" value="NZ_JAAAMG010000035.1"/>
</dbReference>
<proteinExistence type="predicted"/>
<feature type="domain" description="MIP18 family-like" evidence="1">
    <location>
        <begin position="6"/>
        <end position="77"/>
    </location>
</feature>
<evidence type="ECO:0000313" key="2">
    <source>
        <dbReference type="EMBL" id="NDW07681.1"/>
    </source>
</evidence>
<dbReference type="Proteomes" id="UP000469011">
    <property type="component" value="Unassembled WGS sequence"/>
</dbReference>
<reference evidence="2 3" key="1">
    <citation type="submission" date="2020-01" db="EMBL/GenBank/DDBJ databases">
        <title>Jiella pacifica sp. nov.</title>
        <authorList>
            <person name="Xue Z."/>
            <person name="Zhu S."/>
            <person name="Chen J."/>
            <person name="Yang J."/>
        </authorList>
    </citation>
    <scope>NUCLEOTIDE SEQUENCE [LARGE SCALE GENOMIC DNA]</scope>
    <source>
        <strain evidence="2 3">40Bstr34</strain>
    </source>
</reference>
<dbReference type="InterPro" id="IPR002744">
    <property type="entry name" value="MIP18-like"/>
</dbReference>
<comment type="caution">
    <text evidence="2">The sequence shown here is derived from an EMBL/GenBank/DDBJ whole genome shotgun (WGS) entry which is preliminary data.</text>
</comment>